<gene>
    <name evidence="5" type="ORF">Aco03nite_069040</name>
</gene>
<evidence type="ECO:0000256" key="3">
    <source>
        <dbReference type="SAM" id="MobiDB-lite"/>
    </source>
</evidence>
<proteinExistence type="inferred from homology"/>
<feature type="compositionally biased region" description="Pro residues" evidence="3">
    <location>
        <begin position="19"/>
        <end position="37"/>
    </location>
</feature>
<dbReference type="EMBL" id="BOMG01000086">
    <property type="protein sequence ID" value="GID58500.1"/>
    <property type="molecule type" value="Genomic_DNA"/>
</dbReference>
<evidence type="ECO:0000256" key="1">
    <source>
        <dbReference type="ARBA" id="ARBA00009013"/>
    </source>
</evidence>
<evidence type="ECO:0000313" key="6">
    <source>
        <dbReference type="Proteomes" id="UP000612282"/>
    </source>
</evidence>
<feature type="domain" description="STAS" evidence="4">
    <location>
        <begin position="96"/>
        <end position="196"/>
    </location>
</feature>
<dbReference type="PANTHER" id="PTHR33495:SF2">
    <property type="entry name" value="ANTI-SIGMA FACTOR ANTAGONIST TM_1081-RELATED"/>
    <property type="match status" value="1"/>
</dbReference>
<accession>A0ABQ3XJA7</accession>
<protein>
    <recommendedName>
        <fullName evidence="2">Anti-sigma factor antagonist</fullName>
    </recommendedName>
</protein>
<evidence type="ECO:0000256" key="2">
    <source>
        <dbReference type="RuleBase" id="RU003749"/>
    </source>
</evidence>
<dbReference type="PROSITE" id="PS50801">
    <property type="entry name" value="STAS"/>
    <property type="match status" value="1"/>
</dbReference>
<dbReference type="SUPFAM" id="SSF52091">
    <property type="entry name" value="SpoIIaa-like"/>
    <property type="match status" value="1"/>
</dbReference>
<reference evidence="5 6" key="1">
    <citation type="submission" date="2021-01" db="EMBL/GenBank/DDBJ databases">
        <title>Whole genome shotgun sequence of Actinoplanes couchii NBRC 106145.</title>
        <authorList>
            <person name="Komaki H."/>
            <person name="Tamura T."/>
        </authorList>
    </citation>
    <scope>NUCLEOTIDE SEQUENCE [LARGE SCALE GENOMIC DNA]</scope>
    <source>
        <strain evidence="5 6">NBRC 106145</strain>
    </source>
</reference>
<comment type="similarity">
    <text evidence="1 2">Belongs to the anti-sigma-factor antagonist family.</text>
</comment>
<dbReference type="NCBIfam" id="TIGR00377">
    <property type="entry name" value="ant_ant_sig"/>
    <property type="match status" value="1"/>
</dbReference>
<name>A0ABQ3XJA7_9ACTN</name>
<dbReference type="Pfam" id="PF01740">
    <property type="entry name" value="STAS"/>
    <property type="match status" value="1"/>
</dbReference>
<evidence type="ECO:0000259" key="4">
    <source>
        <dbReference type="PROSITE" id="PS50801"/>
    </source>
</evidence>
<keyword evidence="6" id="KW-1185">Reference proteome</keyword>
<comment type="caution">
    <text evidence="5">The sequence shown here is derived from an EMBL/GenBank/DDBJ whole genome shotgun (WGS) entry which is preliminary data.</text>
</comment>
<sequence>MAAACTWPGRSPPSSAGTPPIPPNASGPASSSPPEPHQVPLVAATSRRDIDTCKNRRAISKKRRLLAGRQTSVDQNYFTISSGPGWVNADGIRESLILLAGELDLAARDELRDALLTVIDRDRPGRLIVDLAEVTFIDSEAISALLDGFFAAQNTGTIFRLINVNTMIQRVLRVLDLQDLFHLDIPRPRQHPGAAP</sequence>
<evidence type="ECO:0000313" key="5">
    <source>
        <dbReference type="EMBL" id="GID58500.1"/>
    </source>
</evidence>
<dbReference type="Proteomes" id="UP000612282">
    <property type="component" value="Unassembled WGS sequence"/>
</dbReference>
<dbReference type="Gene3D" id="3.30.750.24">
    <property type="entry name" value="STAS domain"/>
    <property type="match status" value="1"/>
</dbReference>
<dbReference type="InterPro" id="IPR002645">
    <property type="entry name" value="STAS_dom"/>
</dbReference>
<dbReference type="InterPro" id="IPR036513">
    <property type="entry name" value="STAS_dom_sf"/>
</dbReference>
<dbReference type="CDD" id="cd07043">
    <property type="entry name" value="STAS_anti-anti-sigma_factors"/>
    <property type="match status" value="1"/>
</dbReference>
<dbReference type="InterPro" id="IPR003658">
    <property type="entry name" value="Anti-sigma_ant"/>
</dbReference>
<organism evidence="5 6">
    <name type="scientific">Actinoplanes couchii</name>
    <dbReference type="NCBI Taxonomy" id="403638"/>
    <lineage>
        <taxon>Bacteria</taxon>
        <taxon>Bacillati</taxon>
        <taxon>Actinomycetota</taxon>
        <taxon>Actinomycetes</taxon>
        <taxon>Micromonosporales</taxon>
        <taxon>Micromonosporaceae</taxon>
        <taxon>Actinoplanes</taxon>
    </lineage>
</organism>
<dbReference type="PANTHER" id="PTHR33495">
    <property type="entry name" value="ANTI-SIGMA FACTOR ANTAGONIST TM_1081-RELATED-RELATED"/>
    <property type="match status" value="1"/>
</dbReference>
<feature type="region of interest" description="Disordered" evidence="3">
    <location>
        <begin position="1"/>
        <end position="39"/>
    </location>
</feature>